<dbReference type="UniPathway" id="UPA00124"/>
<dbReference type="EMBL" id="JACHFR010000001">
    <property type="protein sequence ID" value="MBB5218328.1"/>
    <property type="molecule type" value="Genomic_DNA"/>
</dbReference>
<evidence type="ECO:0000256" key="5">
    <source>
        <dbReference type="ARBA" id="ARBA00048200"/>
    </source>
</evidence>
<evidence type="ECO:0000313" key="11">
    <source>
        <dbReference type="Proteomes" id="UP000593591"/>
    </source>
</evidence>
<comment type="pathway">
    <text evidence="1 6">Carbohydrate biosynthesis; dTDP-L-rhamnose biosynthesis.</text>
</comment>
<dbReference type="Proteomes" id="UP000578697">
    <property type="component" value="Unassembled WGS sequence"/>
</dbReference>
<organism evidence="8 10">
    <name type="scientific">Treponema rectale</name>
    <dbReference type="NCBI Taxonomy" id="744512"/>
    <lineage>
        <taxon>Bacteria</taxon>
        <taxon>Pseudomonadati</taxon>
        <taxon>Spirochaetota</taxon>
        <taxon>Spirochaetia</taxon>
        <taxon>Spirochaetales</taxon>
        <taxon>Treponemataceae</taxon>
        <taxon>Treponema</taxon>
    </lineage>
</organism>
<dbReference type="GO" id="GO:0008831">
    <property type="term" value="F:dTDP-4-dehydrorhamnose reductase activity"/>
    <property type="evidence" value="ECO:0007669"/>
    <property type="project" value="UniProtKB-EC"/>
</dbReference>
<dbReference type="NCBIfam" id="TIGR01214">
    <property type="entry name" value="rmlD"/>
    <property type="match status" value="1"/>
</dbReference>
<reference evidence="9 11" key="1">
    <citation type="submission" date="2018-08" db="EMBL/GenBank/DDBJ databases">
        <title>The first complete genome of Treponema rectale (CHPAT), a commensal spirochete of the bovine rectum.</title>
        <authorList>
            <person name="Staton G.J."/>
            <person name="Clegg S.R."/>
            <person name="Carter S.D."/>
            <person name="Radford A.D."/>
            <person name="Darby A."/>
            <person name="Hall N."/>
            <person name="Birtles R.J."/>
            <person name="Evans N.J."/>
        </authorList>
    </citation>
    <scope>NUCLEOTIDE SEQUENCE [LARGE SCALE GENOMIC DNA]</scope>
    <source>
        <strain evidence="9 11">CHPA</strain>
    </source>
</reference>
<comment type="catalytic activity">
    <reaction evidence="5">
        <text>dTDP-beta-L-rhamnose + NADP(+) = dTDP-4-dehydro-beta-L-rhamnose + NADPH + H(+)</text>
        <dbReference type="Rhea" id="RHEA:21796"/>
        <dbReference type="ChEBI" id="CHEBI:15378"/>
        <dbReference type="ChEBI" id="CHEBI:57510"/>
        <dbReference type="ChEBI" id="CHEBI:57783"/>
        <dbReference type="ChEBI" id="CHEBI:58349"/>
        <dbReference type="ChEBI" id="CHEBI:62830"/>
        <dbReference type="EC" id="1.1.1.133"/>
    </reaction>
</comment>
<evidence type="ECO:0000259" key="7">
    <source>
        <dbReference type="Pfam" id="PF04321"/>
    </source>
</evidence>
<dbReference type="Pfam" id="PF04321">
    <property type="entry name" value="RmlD_sub_bind"/>
    <property type="match status" value="1"/>
</dbReference>
<dbReference type="Gene3D" id="3.40.50.720">
    <property type="entry name" value="NAD(P)-binding Rossmann-like Domain"/>
    <property type="match status" value="1"/>
</dbReference>
<dbReference type="PANTHER" id="PTHR10491">
    <property type="entry name" value="DTDP-4-DEHYDRORHAMNOSE REDUCTASE"/>
    <property type="match status" value="1"/>
</dbReference>
<dbReference type="GO" id="GO:0005829">
    <property type="term" value="C:cytosol"/>
    <property type="evidence" value="ECO:0007669"/>
    <property type="project" value="TreeGrafter"/>
</dbReference>
<dbReference type="AlphaFoldDB" id="A0A840SDQ9"/>
<keyword evidence="10" id="KW-1185">Reference proteome</keyword>
<dbReference type="InterPro" id="IPR005913">
    <property type="entry name" value="dTDP_dehydrorham_reduct"/>
</dbReference>
<comment type="function">
    <text evidence="6">Catalyzes the reduction of dTDP-6-deoxy-L-lyxo-4-hexulose to yield dTDP-L-rhamnose.</text>
</comment>
<dbReference type="RefSeq" id="WP_184651749.1">
    <property type="nucleotide sequence ID" value="NZ_JACHFR010000001.1"/>
</dbReference>
<evidence type="ECO:0000313" key="8">
    <source>
        <dbReference type="EMBL" id="MBB5218328.1"/>
    </source>
</evidence>
<evidence type="ECO:0000256" key="2">
    <source>
        <dbReference type="ARBA" id="ARBA00010944"/>
    </source>
</evidence>
<name>A0A840SDQ9_9SPIR</name>
<proteinExistence type="inferred from homology"/>
<dbReference type="EC" id="1.1.1.133" evidence="3 6"/>
<dbReference type="EMBL" id="CP031517">
    <property type="protein sequence ID" value="QOS39973.1"/>
    <property type="molecule type" value="Genomic_DNA"/>
</dbReference>
<comment type="similarity">
    <text evidence="2 6">Belongs to the dTDP-4-dehydrorhamnose reductase family.</text>
</comment>
<dbReference type="Proteomes" id="UP000593591">
    <property type="component" value="Chromosome"/>
</dbReference>
<keyword evidence="6 8" id="KW-0560">Oxidoreductase</keyword>
<keyword evidence="6" id="KW-0521">NADP</keyword>
<evidence type="ECO:0000256" key="6">
    <source>
        <dbReference type="RuleBase" id="RU364082"/>
    </source>
</evidence>
<dbReference type="InterPro" id="IPR036291">
    <property type="entry name" value="NAD(P)-bd_dom_sf"/>
</dbReference>
<evidence type="ECO:0000256" key="4">
    <source>
        <dbReference type="ARBA" id="ARBA00017099"/>
    </source>
</evidence>
<gene>
    <name evidence="9" type="primary">rfbD</name>
    <name evidence="9" type="ORF">DYE49_05700</name>
    <name evidence="8" type="ORF">HNP77_000672</name>
</gene>
<reference evidence="8 10" key="2">
    <citation type="submission" date="2020-08" db="EMBL/GenBank/DDBJ databases">
        <title>Genomic Encyclopedia of Type Strains, Phase IV (KMG-IV): sequencing the most valuable type-strain genomes for metagenomic binning, comparative biology and taxonomic classification.</title>
        <authorList>
            <person name="Goeker M."/>
        </authorList>
    </citation>
    <scope>NUCLEOTIDE SEQUENCE [LARGE SCALE GENOMIC DNA]</scope>
    <source>
        <strain evidence="8 10">DSM 103679</strain>
    </source>
</reference>
<evidence type="ECO:0000313" key="9">
    <source>
        <dbReference type="EMBL" id="QOS39973.1"/>
    </source>
</evidence>
<dbReference type="InterPro" id="IPR029903">
    <property type="entry name" value="RmlD-like-bd"/>
</dbReference>
<evidence type="ECO:0000313" key="10">
    <source>
        <dbReference type="Proteomes" id="UP000578697"/>
    </source>
</evidence>
<dbReference type="CDD" id="cd05254">
    <property type="entry name" value="dTDP_HR_like_SDR_e"/>
    <property type="match status" value="1"/>
</dbReference>
<sequence>MIWLIGSRGMLGSEIANILTQKNIPWIGSNSEVDITDVNALNNFADSNDTSARQTGKSVSKGTVPGKINWVINCAAYTNVDKAEEESETAMKVNAEGALNIARTTRRIGAKLIHISSDFVFGGNKNTPYTEDDIPDPVNAYGKSKALGEDCVTSEITRYYIIRTGWLYGFNGKNFVYTMTSLMKNNSSVKVVNDQKGTPTNCINLASFVYRIIETSEKAAGLFGKKSALPYGIYNFSDGGEATWYDFANEIYRIGRKHSVIENECSVNPCTSQEFETIARRPSYSVLDKTLIQKSLGLKLSDWKDSLEQFIKDKRFNP</sequence>
<accession>A0A840SDQ9</accession>
<evidence type="ECO:0000256" key="1">
    <source>
        <dbReference type="ARBA" id="ARBA00004781"/>
    </source>
</evidence>
<dbReference type="GO" id="GO:0019305">
    <property type="term" value="P:dTDP-rhamnose biosynthetic process"/>
    <property type="evidence" value="ECO:0007669"/>
    <property type="project" value="UniProtKB-UniPathway"/>
</dbReference>
<dbReference type="KEGG" id="trc:DYE49_05700"/>
<dbReference type="PANTHER" id="PTHR10491:SF4">
    <property type="entry name" value="METHIONINE ADENOSYLTRANSFERASE 2 SUBUNIT BETA"/>
    <property type="match status" value="1"/>
</dbReference>
<dbReference type="SUPFAM" id="SSF51735">
    <property type="entry name" value="NAD(P)-binding Rossmann-fold domains"/>
    <property type="match status" value="1"/>
</dbReference>
<protein>
    <recommendedName>
        <fullName evidence="4 6">dTDP-4-dehydrorhamnose reductase</fullName>
        <ecNumber evidence="3 6">1.1.1.133</ecNumber>
    </recommendedName>
</protein>
<evidence type="ECO:0000256" key="3">
    <source>
        <dbReference type="ARBA" id="ARBA00012929"/>
    </source>
</evidence>
<feature type="domain" description="RmlD-like substrate binding" evidence="7">
    <location>
        <begin position="2"/>
        <end position="314"/>
    </location>
</feature>
<dbReference type="Gene3D" id="3.90.25.10">
    <property type="entry name" value="UDP-galactose 4-epimerase, domain 1"/>
    <property type="match status" value="1"/>
</dbReference>